<dbReference type="InterPro" id="IPR045249">
    <property type="entry name" value="HARBI1-like"/>
</dbReference>
<sequence length="216" mass="24956">MDEHEFASLQNAFITSQCQLLLMSNLLNNDTKRITHIPHDTRHRIRQLAYFRMIHASDLVCFAILCHLLRTIGELTSTKVVDVEEMVVMFLHILAHDVKNCVIQREFMRLGETISRHFHMVLLVIRLHDELLKKPQPVANDCTDQRWSMSSSLRLPKHNWTKEEEAGLVECFVELVNAGGWRSDNGTFWSGYLNQLARMMAFKITGSNVYASTIDS</sequence>
<evidence type="ECO:0000259" key="1">
    <source>
        <dbReference type="Pfam" id="PF26138"/>
    </source>
</evidence>
<dbReference type="InterPro" id="IPR058353">
    <property type="entry name" value="DUF8040"/>
</dbReference>
<dbReference type="Pfam" id="PF26138">
    <property type="entry name" value="DUF8040"/>
    <property type="match status" value="1"/>
</dbReference>
<dbReference type="PANTHER" id="PTHR22930">
    <property type="match status" value="1"/>
</dbReference>
<proteinExistence type="predicted"/>
<dbReference type="EnsemblPlants" id="MELO3C030692.2.1">
    <property type="protein sequence ID" value="MELO3C030692.2.1"/>
    <property type="gene ID" value="MELO3C030692.2"/>
</dbReference>
<protein>
    <recommendedName>
        <fullName evidence="1">DUF8040 domain-containing protein</fullName>
    </recommendedName>
</protein>
<dbReference type="Gramene" id="MELO3C030692.2.1">
    <property type="protein sequence ID" value="MELO3C030692.2.1"/>
    <property type="gene ID" value="MELO3C030692.2"/>
</dbReference>
<dbReference type="AlphaFoldDB" id="A0A9I9E9J1"/>
<accession>A0A9I9E9J1</accession>
<organism evidence="2">
    <name type="scientific">Cucumis melo</name>
    <name type="common">Muskmelon</name>
    <dbReference type="NCBI Taxonomy" id="3656"/>
    <lineage>
        <taxon>Eukaryota</taxon>
        <taxon>Viridiplantae</taxon>
        <taxon>Streptophyta</taxon>
        <taxon>Embryophyta</taxon>
        <taxon>Tracheophyta</taxon>
        <taxon>Spermatophyta</taxon>
        <taxon>Magnoliopsida</taxon>
        <taxon>eudicotyledons</taxon>
        <taxon>Gunneridae</taxon>
        <taxon>Pentapetalae</taxon>
        <taxon>rosids</taxon>
        <taxon>fabids</taxon>
        <taxon>Cucurbitales</taxon>
        <taxon>Cucurbitaceae</taxon>
        <taxon>Benincaseae</taxon>
        <taxon>Cucumis</taxon>
    </lineage>
</organism>
<feature type="domain" description="DUF8040" evidence="1">
    <location>
        <begin position="43"/>
        <end position="124"/>
    </location>
</feature>
<dbReference type="PANTHER" id="PTHR22930:SF293">
    <property type="entry name" value="PROTEIN ALP1-LIKE"/>
    <property type="match status" value="1"/>
</dbReference>
<evidence type="ECO:0000313" key="2">
    <source>
        <dbReference type="EnsemblPlants" id="MELO3C030692.2.1"/>
    </source>
</evidence>
<name>A0A9I9E9J1_CUCME</name>
<reference evidence="2" key="1">
    <citation type="submission" date="2023-03" db="UniProtKB">
        <authorList>
            <consortium name="EnsemblPlants"/>
        </authorList>
    </citation>
    <scope>IDENTIFICATION</scope>
</reference>